<comment type="caution">
    <text evidence="2">The sequence shown here is derived from an EMBL/GenBank/DDBJ whole genome shotgun (WGS) entry which is preliminary data.</text>
</comment>
<dbReference type="AlphaFoldDB" id="A0A1G2BNS2"/>
<dbReference type="Proteomes" id="UP000177349">
    <property type="component" value="Unassembled WGS sequence"/>
</dbReference>
<organism evidence="2 3">
    <name type="scientific">Candidatus Komeilibacteria bacterium RIFCSPLOWO2_01_FULL_53_11</name>
    <dbReference type="NCBI Taxonomy" id="1798552"/>
    <lineage>
        <taxon>Bacteria</taxon>
        <taxon>Candidatus Komeiliibacteriota</taxon>
    </lineage>
</organism>
<sequence length="138" mass="16193">MDSIRLFFLNIFIYAIFLESYVVGFMLQTQYGIELPFITMFVSGIFSFIAISVWLNVSHVWYHKRVKRAYDMMIRAVVSEIPFIILLLIFWTLTFVRPAGPYDGELRELLSLFSVYMVLFPVITFLAKSHGDTLEEKK</sequence>
<evidence type="ECO:0000313" key="3">
    <source>
        <dbReference type="Proteomes" id="UP000177349"/>
    </source>
</evidence>
<protein>
    <submittedName>
        <fullName evidence="2">Uncharacterized protein</fullName>
    </submittedName>
</protein>
<feature type="transmembrane region" description="Helical" evidence="1">
    <location>
        <begin position="7"/>
        <end position="27"/>
    </location>
</feature>
<feature type="transmembrane region" description="Helical" evidence="1">
    <location>
        <begin position="33"/>
        <end position="55"/>
    </location>
</feature>
<dbReference type="EMBL" id="MHKN01000057">
    <property type="protein sequence ID" value="OGY90761.1"/>
    <property type="molecule type" value="Genomic_DNA"/>
</dbReference>
<evidence type="ECO:0000313" key="2">
    <source>
        <dbReference type="EMBL" id="OGY90761.1"/>
    </source>
</evidence>
<feature type="transmembrane region" description="Helical" evidence="1">
    <location>
        <begin position="76"/>
        <end position="97"/>
    </location>
</feature>
<name>A0A1G2BNS2_9BACT</name>
<keyword evidence="1" id="KW-0812">Transmembrane</keyword>
<proteinExistence type="predicted"/>
<feature type="transmembrane region" description="Helical" evidence="1">
    <location>
        <begin position="109"/>
        <end position="127"/>
    </location>
</feature>
<reference evidence="2 3" key="1">
    <citation type="journal article" date="2016" name="Nat. Commun.">
        <title>Thousands of microbial genomes shed light on interconnected biogeochemical processes in an aquifer system.</title>
        <authorList>
            <person name="Anantharaman K."/>
            <person name="Brown C.T."/>
            <person name="Hug L.A."/>
            <person name="Sharon I."/>
            <person name="Castelle C.J."/>
            <person name="Probst A.J."/>
            <person name="Thomas B.C."/>
            <person name="Singh A."/>
            <person name="Wilkins M.J."/>
            <person name="Karaoz U."/>
            <person name="Brodie E.L."/>
            <person name="Williams K.H."/>
            <person name="Hubbard S.S."/>
            <person name="Banfield J.F."/>
        </authorList>
    </citation>
    <scope>NUCLEOTIDE SEQUENCE [LARGE SCALE GENOMIC DNA]</scope>
</reference>
<keyword evidence="1" id="KW-0472">Membrane</keyword>
<gene>
    <name evidence="2" type="ORF">A3B31_00080</name>
</gene>
<evidence type="ECO:0000256" key="1">
    <source>
        <dbReference type="SAM" id="Phobius"/>
    </source>
</evidence>
<keyword evidence="1" id="KW-1133">Transmembrane helix</keyword>
<accession>A0A1G2BNS2</accession>